<proteinExistence type="predicted"/>
<name>A0A5R8KIV5_9BACT</name>
<evidence type="ECO:0000313" key="3">
    <source>
        <dbReference type="Proteomes" id="UP000306196"/>
    </source>
</evidence>
<sequence length="360" mass="39600">MDSSLPTPAAASWLIRIPELFSPFIPEILQRLATTSVTKLGNEYFVIKLPDPSLIRHSPVALFITWNVPIHHSWPCNPQKMEGFVEKAALTLAGKFQAMNPQSLLISPLLPGLPNSYYKSLASNLRGRALQLFEPLPPHEAEEQDSTRPTLFCFVGKEGLFAGIQSPKQSNGFYAGGTRYIRQEAEQSISRAGAKVAEALHYLRLYRPEPAEGSRWLELGASPGGMTSELLARKQRVTAIDRAPLEPRLNGSPGLSFVKADVATFKTTPGFVYDALLCDLNGDPHQSIKHVIRLSDSLCSFGLIIFTLKTPGADTLEDLITLHDSVVTTASKAGLTLLASTHLNYNRQEFTLFFQTLLEA</sequence>
<protein>
    <recommendedName>
        <fullName evidence="1">Ribosomal RNA methyltransferase FtsJ domain-containing protein</fullName>
    </recommendedName>
</protein>
<dbReference type="GO" id="GO:0008168">
    <property type="term" value="F:methyltransferase activity"/>
    <property type="evidence" value="ECO:0007669"/>
    <property type="project" value="InterPro"/>
</dbReference>
<dbReference type="Proteomes" id="UP000306196">
    <property type="component" value="Unassembled WGS sequence"/>
</dbReference>
<dbReference type="CDD" id="cd02440">
    <property type="entry name" value="AdoMet_MTases"/>
    <property type="match status" value="1"/>
</dbReference>
<dbReference type="PANTHER" id="PTHR37524:SF2">
    <property type="entry name" value="RIBOSOMAL RNA METHYLTRANSFERASE FTSJ DOMAIN-CONTAINING PROTEIN"/>
    <property type="match status" value="1"/>
</dbReference>
<dbReference type="PANTHER" id="PTHR37524">
    <property type="entry name" value="RIBOSOMAL RNA LARGE SUBUNIT METHYLTRANSFERASE M"/>
    <property type="match status" value="1"/>
</dbReference>
<dbReference type="Gene3D" id="3.40.50.150">
    <property type="entry name" value="Vaccinia Virus protein VP39"/>
    <property type="match status" value="1"/>
</dbReference>
<keyword evidence="3" id="KW-1185">Reference proteome</keyword>
<dbReference type="EMBL" id="VAUV01000002">
    <property type="protein sequence ID" value="TLD72243.1"/>
    <property type="molecule type" value="Genomic_DNA"/>
</dbReference>
<evidence type="ECO:0000313" key="2">
    <source>
        <dbReference type="EMBL" id="TLD72243.1"/>
    </source>
</evidence>
<dbReference type="Pfam" id="PF01728">
    <property type="entry name" value="FtsJ"/>
    <property type="match status" value="1"/>
</dbReference>
<dbReference type="AlphaFoldDB" id="A0A5R8KIV5"/>
<evidence type="ECO:0000259" key="1">
    <source>
        <dbReference type="Pfam" id="PF01728"/>
    </source>
</evidence>
<dbReference type="SUPFAM" id="SSF53335">
    <property type="entry name" value="S-adenosyl-L-methionine-dependent methyltransferases"/>
    <property type="match status" value="1"/>
</dbReference>
<dbReference type="GO" id="GO:0032259">
    <property type="term" value="P:methylation"/>
    <property type="evidence" value="ECO:0007669"/>
    <property type="project" value="InterPro"/>
</dbReference>
<dbReference type="InterPro" id="IPR029063">
    <property type="entry name" value="SAM-dependent_MTases_sf"/>
</dbReference>
<comment type="caution">
    <text evidence="2">The sequence shown here is derived from an EMBL/GenBank/DDBJ whole genome shotgun (WGS) entry which is preliminary data.</text>
</comment>
<dbReference type="OrthoDB" id="5290963at2"/>
<feature type="domain" description="Ribosomal RNA methyltransferase FtsJ" evidence="1">
    <location>
        <begin position="190"/>
        <end position="281"/>
    </location>
</feature>
<gene>
    <name evidence="2" type="ORF">FEM03_02480</name>
</gene>
<accession>A0A5R8KIV5</accession>
<dbReference type="RefSeq" id="WP_138084598.1">
    <property type="nucleotide sequence ID" value="NZ_VAUV01000002.1"/>
</dbReference>
<organism evidence="2 3">
    <name type="scientific">Phragmitibacter flavus</name>
    <dbReference type="NCBI Taxonomy" id="2576071"/>
    <lineage>
        <taxon>Bacteria</taxon>
        <taxon>Pseudomonadati</taxon>
        <taxon>Verrucomicrobiota</taxon>
        <taxon>Verrucomicrobiia</taxon>
        <taxon>Verrucomicrobiales</taxon>
        <taxon>Verrucomicrobiaceae</taxon>
        <taxon>Phragmitibacter</taxon>
    </lineage>
</organism>
<dbReference type="InterPro" id="IPR002877">
    <property type="entry name" value="RNA_MeTrfase_FtsJ_dom"/>
</dbReference>
<reference evidence="2 3" key="1">
    <citation type="submission" date="2019-05" db="EMBL/GenBank/DDBJ databases">
        <title>Verrucobacter flavum gen. nov., sp. nov. a new member of the family Verrucomicrobiaceae.</title>
        <authorList>
            <person name="Szuroczki S."/>
            <person name="Abbaszade G."/>
            <person name="Szabo A."/>
            <person name="Felfoldi T."/>
            <person name="Schumann P."/>
            <person name="Boka K."/>
            <person name="Keki Z."/>
            <person name="Toumi M."/>
            <person name="Toth E."/>
        </authorList>
    </citation>
    <scope>NUCLEOTIDE SEQUENCE [LARGE SCALE GENOMIC DNA]</scope>
    <source>
        <strain evidence="2 3">MG-N-17</strain>
    </source>
</reference>